<dbReference type="Proteomes" id="UP000580250">
    <property type="component" value="Unassembled WGS sequence"/>
</dbReference>
<dbReference type="EMBL" id="CAJEWN010000069">
    <property type="protein sequence ID" value="CAD2158267.1"/>
    <property type="molecule type" value="Genomic_DNA"/>
</dbReference>
<gene>
    <name evidence="1" type="ORF">MENT_LOCUS13089</name>
</gene>
<reference evidence="1 2" key="1">
    <citation type="submission" date="2020-08" db="EMBL/GenBank/DDBJ databases">
        <authorList>
            <person name="Koutsovoulos G."/>
            <person name="Danchin GJ E."/>
        </authorList>
    </citation>
    <scope>NUCLEOTIDE SEQUENCE [LARGE SCALE GENOMIC DNA]</scope>
</reference>
<comment type="caution">
    <text evidence="1">The sequence shown here is derived from an EMBL/GenBank/DDBJ whole genome shotgun (WGS) entry which is preliminary data.</text>
</comment>
<accession>A0A6V7UHR4</accession>
<sequence>MWMVNSDWCEFTLSGNNRLSLLDIVLEYTDIGWSYQKRHLMSHGINRL</sequence>
<name>A0A6V7UHR4_MELEN</name>
<evidence type="ECO:0000313" key="1">
    <source>
        <dbReference type="EMBL" id="CAD2158267.1"/>
    </source>
</evidence>
<proteinExistence type="predicted"/>
<organism evidence="1 2">
    <name type="scientific">Meloidogyne enterolobii</name>
    <name type="common">Root-knot nematode worm</name>
    <name type="synonym">Meloidogyne mayaguensis</name>
    <dbReference type="NCBI Taxonomy" id="390850"/>
    <lineage>
        <taxon>Eukaryota</taxon>
        <taxon>Metazoa</taxon>
        <taxon>Ecdysozoa</taxon>
        <taxon>Nematoda</taxon>
        <taxon>Chromadorea</taxon>
        <taxon>Rhabditida</taxon>
        <taxon>Tylenchina</taxon>
        <taxon>Tylenchomorpha</taxon>
        <taxon>Tylenchoidea</taxon>
        <taxon>Meloidogynidae</taxon>
        <taxon>Meloidogyninae</taxon>
        <taxon>Meloidogyne</taxon>
    </lineage>
</organism>
<evidence type="ECO:0000313" key="2">
    <source>
        <dbReference type="Proteomes" id="UP000580250"/>
    </source>
</evidence>
<dbReference type="AlphaFoldDB" id="A0A6V7UHR4"/>
<protein>
    <submittedName>
        <fullName evidence="1">Uncharacterized protein</fullName>
    </submittedName>
</protein>